<dbReference type="AlphaFoldDB" id="A0A8E0S112"/>
<dbReference type="EMBL" id="LUCM01002257">
    <property type="protein sequence ID" value="KAA0197631.1"/>
    <property type="molecule type" value="Genomic_DNA"/>
</dbReference>
<comment type="caution">
    <text evidence="1">The sequence shown here is derived from an EMBL/GenBank/DDBJ whole genome shotgun (WGS) entry which is preliminary data.</text>
</comment>
<evidence type="ECO:0000313" key="1">
    <source>
        <dbReference type="EMBL" id="KAA0197631.1"/>
    </source>
</evidence>
<protein>
    <submittedName>
        <fullName evidence="1">Uncharacterized protein</fullName>
    </submittedName>
</protein>
<gene>
    <name evidence="1" type="ORF">FBUS_00443</name>
</gene>
<organism evidence="1 2">
    <name type="scientific">Fasciolopsis buskii</name>
    <dbReference type="NCBI Taxonomy" id="27845"/>
    <lineage>
        <taxon>Eukaryota</taxon>
        <taxon>Metazoa</taxon>
        <taxon>Spiralia</taxon>
        <taxon>Lophotrochozoa</taxon>
        <taxon>Platyhelminthes</taxon>
        <taxon>Trematoda</taxon>
        <taxon>Digenea</taxon>
        <taxon>Plagiorchiida</taxon>
        <taxon>Echinostomata</taxon>
        <taxon>Echinostomatoidea</taxon>
        <taxon>Fasciolidae</taxon>
        <taxon>Fasciolopsis</taxon>
    </lineage>
</organism>
<sequence length="287" mass="32759">MKFKLLIDQLNTSETKTRPRLPQISAIFDKSDLNKSVSLLLILYEKHQSAEITKSISTVGSGSKLCEEITRQKSYLSTIFREFISKLCSKNTVWVLDQMCSLAEKWVISCNHCLILSGKLLTELFDRFAACTEGAKHLTEFLELLITHSANCLSNLKDQLHSVEHYLQPVYADDYSRHDARYTAKCVEQFTKLRDSAKQTLNETKNIWTVKRSSIREAIGLNADGYAVYLGEQKVLDPQETRNPGRTPSLGALSAVLRLNCPTRNVTQPLFYQALRRNLADEMEFWQ</sequence>
<accession>A0A8E0S112</accession>
<dbReference type="Proteomes" id="UP000728185">
    <property type="component" value="Unassembled WGS sequence"/>
</dbReference>
<dbReference type="OrthoDB" id="6251927at2759"/>
<reference evidence="1" key="1">
    <citation type="submission" date="2019-05" db="EMBL/GenBank/DDBJ databases">
        <title>Annotation for the trematode Fasciolopsis buski.</title>
        <authorList>
            <person name="Choi Y.-J."/>
        </authorList>
    </citation>
    <scope>NUCLEOTIDE SEQUENCE</scope>
    <source>
        <strain evidence="1">HT</strain>
        <tissue evidence="1">Whole worm</tissue>
    </source>
</reference>
<name>A0A8E0S112_9TREM</name>
<keyword evidence="2" id="KW-1185">Reference proteome</keyword>
<proteinExistence type="predicted"/>
<evidence type="ECO:0000313" key="2">
    <source>
        <dbReference type="Proteomes" id="UP000728185"/>
    </source>
</evidence>